<reference evidence="3 4" key="1">
    <citation type="submission" date="2015-08" db="EMBL/GenBank/DDBJ databases">
        <title>Complete genome sequence of Sulfurifustis variabilis.</title>
        <authorList>
            <person name="Miura A."/>
            <person name="Kojima H."/>
            <person name="Fukui M."/>
        </authorList>
    </citation>
    <scope>NUCLEOTIDE SEQUENCE [LARGE SCALE GENOMIC DNA]</scope>
    <source>
        <strain evidence="4">skN76</strain>
    </source>
</reference>
<dbReference type="PANTHER" id="PTHR43343">
    <property type="entry name" value="PEPTIDASE S12"/>
    <property type="match status" value="1"/>
</dbReference>
<evidence type="ECO:0000256" key="1">
    <source>
        <dbReference type="ARBA" id="ARBA00022670"/>
    </source>
</evidence>
<dbReference type="SUPFAM" id="SSF50494">
    <property type="entry name" value="Trypsin-like serine proteases"/>
    <property type="match status" value="1"/>
</dbReference>
<dbReference type="RefSeq" id="WP_096461296.1">
    <property type="nucleotide sequence ID" value="NZ_AP014936.1"/>
</dbReference>
<accession>A0A1B4V5K8</accession>
<proteinExistence type="predicted"/>
<dbReference type="Gene3D" id="2.40.10.120">
    <property type="match status" value="1"/>
</dbReference>
<dbReference type="GO" id="GO:0006508">
    <property type="term" value="P:proteolysis"/>
    <property type="evidence" value="ECO:0007669"/>
    <property type="project" value="UniProtKB-KW"/>
</dbReference>
<dbReference type="Proteomes" id="UP000218899">
    <property type="component" value="Chromosome"/>
</dbReference>
<keyword evidence="2" id="KW-0378">Hydrolase</keyword>
<gene>
    <name evidence="3" type="ORF">SVA_2269</name>
</gene>
<dbReference type="AlphaFoldDB" id="A0A1B4V5K8"/>
<dbReference type="SUPFAM" id="SSF50156">
    <property type="entry name" value="PDZ domain-like"/>
    <property type="match status" value="1"/>
</dbReference>
<dbReference type="InterPro" id="IPR051201">
    <property type="entry name" value="Chloro_Bact_Ser_Proteases"/>
</dbReference>
<keyword evidence="4" id="KW-1185">Reference proteome</keyword>
<evidence type="ECO:0000256" key="2">
    <source>
        <dbReference type="ARBA" id="ARBA00022801"/>
    </source>
</evidence>
<protein>
    <submittedName>
        <fullName evidence="3">Trypsin family protein</fullName>
    </submittedName>
</protein>
<dbReference type="PRINTS" id="PR00834">
    <property type="entry name" value="PROTEASES2C"/>
</dbReference>
<evidence type="ECO:0000313" key="3">
    <source>
        <dbReference type="EMBL" id="BAU48819.1"/>
    </source>
</evidence>
<dbReference type="KEGG" id="sva:SVA_2269"/>
<dbReference type="EMBL" id="AP014936">
    <property type="protein sequence ID" value="BAU48819.1"/>
    <property type="molecule type" value="Genomic_DNA"/>
</dbReference>
<sequence>MNRTGFLCAALLAFPAASDARSYADVLERVNTSVVEIHTREQIVQNGTPQVVDVSGIGSGVIVSADGLVITAAHVVQSADRIRVRFLGDIETGARIVASEPAADVALLRLDRLPPSARVARLGDSSKTRVGDEVFVVGAPYGMSHTLTVGHVSGRHQPRAVSGEFLEGELFQTDAAVNQGNSGGPMFNADGEVIGIVSHILTVSGGFEGLGFAVTSNLARRLLLEKRSFWSGLHGYWLEGEMARVFNLPQSRGLLVQRIAANSPASRIGLRAGAVEASIGDEDLYVGGDIILEVLGISLADPDGYRRVRERVAKLNTGERVTIRVLRGGEMLTLSTRVERVE</sequence>
<dbReference type="PANTHER" id="PTHR43343:SF3">
    <property type="entry name" value="PROTEASE DO-LIKE 8, CHLOROPLASTIC"/>
    <property type="match status" value="1"/>
</dbReference>
<keyword evidence="1" id="KW-0645">Protease</keyword>
<dbReference type="InterPro" id="IPR036034">
    <property type="entry name" value="PDZ_sf"/>
</dbReference>
<dbReference type="GO" id="GO:0004252">
    <property type="term" value="F:serine-type endopeptidase activity"/>
    <property type="evidence" value="ECO:0007669"/>
    <property type="project" value="InterPro"/>
</dbReference>
<name>A0A1B4V5K8_9GAMM</name>
<dbReference type="OrthoDB" id="9758917at2"/>
<organism evidence="3 4">
    <name type="scientific">Sulfurifustis variabilis</name>
    <dbReference type="NCBI Taxonomy" id="1675686"/>
    <lineage>
        <taxon>Bacteria</taxon>
        <taxon>Pseudomonadati</taxon>
        <taxon>Pseudomonadota</taxon>
        <taxon>Gammaproteobacteria</taxon>
        <taxon>Acidiferrobacterales</taxon>
        <taxon>Acidiferrobacteraceae</taxon>
        <taxon>Sulfurifustis</taxon>
    </lineage>
</organism>
<dbReference type="InterPro" id="IPR009003">
    <property type="entry name" value="Peptidase_S1_PA"/>
</dbReference>
<dbReference type="Gene3D" id="2.30.42.10">
    <property type="match status" value="1"/>
</dbReference>
<dbReference type="InterPro" id="IPR001940">
    <property type="entry name" value="Peptidase_S1C"/>
</dbReference>
<dbReference type="Pfam" id="PF13365">
    <property type="entry name" value="Trypsin_2"/>
    <property type="match status" value="1"/>
</dbReference>
<evidence type="ECO:0000313" key="4">
    <source>
        <dbReference type="Proteomes" id="UP000218899"/>
    </source>
</evidence>